<evidence type="ECO:0000313" key="3">
    <source>
        <dbReference type="Proteomes" id="UP001165283"/>
    </source>
</evidence>
<feature type="transmembrane region" description="Helical" evidence="1">
    <location>
        <begin position="194"/>
        <end position="216"/>
    </location>
</feature>
<feature type="transmembrane region" description="Helical" evidence="1">
    <location>
        <begin position="63"/>
        <end position="84"/>
    </location>
</feature>
<dbReference type="Pfam" id="PF06197">
    <property type="entry name" value="DUF998"/>
    <property type="match status" value="1"/>
</dbReference>
<keyword evidence="1" id="KW-1133">Transmembrane helix</keyword>
<name>A0ABT0ZYT9_9PSEU</name>
<evidence type="ECO:0000313" key="2">
    <source>
        <dbReference type="EMBL" id="MCO1655915.1"/>
    </source>
</evidence>
<organism evidence="2 3">
    <name type="scientific">Pseudonocardia humida</name>
    <dbReference type="NCBI Taxonomy" id="2800819"/>
    <lineage>
        <taxon>Bacteria</taxon>
        <taxon>Bacillati</taxon>
        <taxon>Actinomycetota</taxon>
        <taxon>Actinomycetes</taxon>
        <taxon>Pseudonocardiales</taxon>
        <taxon>Pseudonocardiaceae</taxon>
        <taxon>Pseudonocardia</taxon>
    </lineage>
</organism>
<feature type="transmembrane region" description="Helical" evidence="1">
    <location>
        <begin position="23"/>
        <end position="43"/>
    </location>
</feature>
<keyword evidence="3" id="KW-1185">Reference proteome</keyword>
<proteinExistence type="predicted"/>
<keyword evidence="1" id="KW-0472">Membrane</keyword>
<feature type="transmembrane region" description="Helical" evidence="1">
    <location>
        <begin position="162"/>
        <end position="182"/>
    </location>
</feature>
<evidence type="ECO:0000256" key="1">
    <source>
        <dbReference type="SAM" id="Phobius"/>
    </source>
</evidence>
<sequence length="255" mass="25119">MVSSGGTGQGPGAEGAGEVAARATWPVVACVGVAVTALVALHVDGVGTVDPIVQTLSDYVALPGGYALLGVAALALAAAVWMLGAGLRGWGLTAPAAPAALLSVASGGFVAAAVFPTNDPGTAAGPVADLHRVAGGIVLLALPLAAWMVARRAVESPAWRAAAPALTRLSVAVAALSVLFLLSNVPIVISGSPIFAVLGVLQRVLYAVMLVLLLVIARAARATAVAARTAVDLPVAAAVQATIEGPLDERLGRTA</sequence>
<accession>A0ABT0ZYT9</accession>
<reference evidence="2" key="1">
    <citation type="submission" date="2021-04" db="EMBL/GenBank/DDBJ databases">
        <title>Pseudonocardia sp. nov., isolated from sandy soil of mangrove forest.</title>
        <authorList>
            <person name="Zan Z."/>
            <person name="Huang R."/>
            <person name="Liu W."/>
        </authorList>
    </citation>
    <scope>NUCLEOTIDE SEQUENCE</scope>
    <source>
        <strain evidence="2">S2-4</strain>
    </source>
</reference>
<dbReference type="Proteomes" id="UP001165283">
    <property type="component" value="Unassembled WGS sequence"/>
</dbReference>
<dbReference type="RefSeq" id="WP_252438134.1">
    <property type="nucleotide sequence ID" value="NZ_JAGSOV010000025.1"/>
</dbReference>
<comment type="caution">
    <text evidence="2">The sequence shown here is derived from an EMBL/GenBank/DDBJ whole genome shotgun (WGS) entry which is preliminary data.</text>
</comment>
<keyword evidence="1" id="KW-0812">Transmembrane</keyword>
<dbReference type="InterPro" id="IPR009339">
    <property type="entry name" value="DUF998"/>
</dbReference>
<gene>
    <name evidence="2" type="ORF">KDL28_12715</name>
</gene>
<dbReference type="EMBL" id="JAGSOV010000025">
    <property type="protein sequence ID" value="MCO1655915.1"/>
    <property type="molecule type" value="Genomic_DNA"/>
</dbReference>
<feature type="transmembrane region" description="Helical" evidence="1">
    <location>
        <begin position="96"/>
        <end position="115"/>
    </location>
</feature>
<feature type="transmembrane region" description="Helical" evidence="1">
    <location>
        <begin position="130"/>
        <end position="150"/>
    </location>
</feature>
<protein>
    <submittedName>
        <fullName evidence="2">DUF998 domain-containing protein</fullName>
    </submittedName>
</protein>